<accession>A0AAD4WI90</accession>
<evidence type="ECO:0000313" key="1">
    <source>
        <dbReference type="EMBL" id="KAI5342837.1"/>
    </source>
</evidence>
<sequence length="233" mass="26097">MKIYAPTLGTKEYYHTLRWIVLPLLLLMRRLQLLLVFGASMATMGGGEWVAVGMEVDKGCCGSGQWSRGGSKFPKIDVFGDVYVRASNELVESLHLPSDTPLESVDPPQDAGFQILTETLDQTLRRRPGTYCRRMGNAKWWEPIGSSSLQSNQVTALTAEVAELKTQLASLVWYGILAPNVGPLSTSDSIQPEHSHQTSAPIDHVQTFRAAFAKQRHRFWSIVLIIVYFFHYI</sequence>
<comment type="caution">
    <text evidence="1">The sequence shown here is derived from an EMBL/GenBank/DDBJ whole genome shotgun (WGS) entry which is preliminary data.</text>
</comment>
<dbReference type="Proteomes" id="UP001054821">
    <property type="component" value="Chromosome 2"/>
</dbReference>
<reference evidence="1 2" key="1">
    <citation type="journal article" date="2022" name="G3 (Bethesda)">
        <title>Whole-genome sequence and methylome profiling of the almond [Prunus dulcis (Mill.) D.A. Webb] cultivar 'Nonpareil'.</title>
        <authorList>
            <person name="D'Amico-Willman K.M."/>
            <person name="Ouma W.Z."/>
            <person name="Meulia T."/>
            <person name="Sideli G.M."/>
            <person name="Gradziel T.M."/>
            <person name="Fresnedo-Ramirez J."/>
        </authorList>
    </citation>
    <scope>NUCLEOTIDE SEQUENCE [LARGE SCALE GENOMIC DNA]</scope>
    <source>
        <strain evidence="1">Clone GOH B32 T37-40</strain>
    </source>
</reference>
<evidence type="ECO:0000313" key="2">
    <source>
        <dbReference type="Proteomes" id="UP001054821"/>
    </source>
</evidence>
<proteinExistence type="predicted"/>
<keyword evidence="2" id="KW-1185">Reference proteome</keyword>
<organism evidence="1 2">
    <name type="scientific">Prunus dulcis</name>
    <name type="common">Almond</name>
    <name type="synonym">Amygdalus dulcis</name>
    <dbReference type="NCBI Taxonomy" id="3755"/>
    <lineage>
        <taxon>Eukaryota</taxon>
        <taxon>Viridiplantae</taxon>
        <taxon>Streptophyta</taxon>
        <taxon>Embryophyta</taxon>
        <taxon>Tracheophyta</taxon>
        <taxon>Spermatophyta</taxon>
        <taxon>Magnoliopsida</taxon>
        <taxon>eudicotyledons</taxon>
        <taxon>Gunneridae</taxon>
        <taxon>Pentapetalae</taxon>
        <taxon>rosids</taxon>
        <taxon>fabids</taxon>
        <taxon>Rosales</taxon>
        <taxon>Rosaceae</taxon>
        <taxon>Amygdaloideae</taxon>
        <taxon>Amygdaleae</taxon>
        <taxon>Prunus</taxon>
    </lineage>
</organism>
<name>A0AAD4WI90_PRUDU</name>
<protein>
    <submittedName>
        <fullName evidence="1">Uncharacterized protein</fullName>
    </submittedName>
</protein>
<dbReference type="EMBL" id="JAJFAZ020000002">
    <property type="protein sequence ID" value="KAI5342837.1"/>
    <property type="molecule type" value="Genomic_DNA"/>
</dbReference>
<dbReference type="AlphaFoldDB" id="A0AAD4WI90"/>
<gene>
    <name evidence="1" type="ORF">L3X38_010713</name>
</gene>